<dbReference type="EMBL" id="JAMJEV010000025">
    <property type="protein sequence ID" value="MDO0825431.1"/>
    <property type="molecule type" value="Genomic_DNA"/>
</dbReference>
<evidence type="ECO:0000259" key="1">
    <source>
        <dbReference type="Pfam" id="PF01548"/>
    </source>
</evidence>
<feature type="domain" description="Transposase IS110-like N-terminal" evidence="1">
    <location>
        <begin position="17"/>
        <end position="150"/>
    </location>
</feature>
<dbReference type="Pfam" id="PF01548">
    <property type="entry name" value="DEDD_Tnp_IS110"/>
    <property type="match status" value="1"/>
</dbReference>
<gene>
    <name evidence="3" type="ORF">M8H41_21690</name>
</gene>
<sequence>MAHCFTANFILKYRRPFSFSHSPNDLSQLVDRLSKLELETGQRPHVVMEATGNYSKPITAFFQDAGFKVVVLNPLQTHAEKKKSVRKVKTDPIDANRIAQVYYLNQFTEAKPHMDYISELQNLCRQYDGFNTIYIETQLRFRSVLDLLFPKFESVFAHLCSPTALRVLSSFPTPDAILSASRDQIINCLKPAKMSKNWYELKTDALISAAKESLPFNRAQQSNLRVLSSIPGVGEATATTILAEIGDIKRFPSSKQLVAFAGIDPSVFESGKFKSSHNKISKRGSPCLRKAIYQATVAGISNRASGPLNMILRSFYLRKINEGKPSKVAIIATSNKLLRIIFGILASQQPFSDLK</sequence>
<dbReference type="SUPFAM" id="SSF48150">
    <property type="entry name" value="DNA-glycosylase"/>
    <property type="match status" value="1"/>
</dbReference>
<dbReference type="PANTHER" id="PTHR33055">
    <property type="entry name" value="TRANSPOSASE FOR INSERTION SEQUENCE ELEMENT IS1111A"/>
    <property type="match status" value="1"/>
</dbReference>
<organism evidence="3 4">
    <name type="scientific">Desulfosporosinus nitroreducens</name>
    <dbReference type="NCBI Taxonomy" id="2018668"/>
    <lineage>
        <taxon>Bacteria</taxon>
        <taxon>Bacillati</taxon>
        <taxon>Bacillota</taxon>
        <taxon>Clostridia</taxon>
        <taxon>Eubacteriales</taxon>
        <taxon>Desulfitobacteriaceae</taxon>
        <taxon>Desulfosporosinus</taxon>
    </lineage>
</organism>
<dbReference type="InterPro" id="IPR002525">
    <property type="entry name" value="Transp_IS110-like_N"/>
</dbReference>
<evidence type="ECO:0000313" key="3">
    <source>
        <dbReference type="EMBL" id="MDO0825431.1"/>
    </source>
</evidence>
<evidence type="ECO:0000313" key="4">
    <source>
        <dbReference type="Proteomes" id="UP001176021"/>
    </source>
</evidence>
<dbReference type="Proteomes" id="UP001176021">
    <property type="component" value="Unassembled WGS sequence"/>
</dbReference>
<dbReference type="InterPro" id="IPR011257">
    <property type="entry name" value="DNA_glycosylase"/>
</dbReference>
<name>A0ABT8QVQ8_9FIRM</name>
<protein>
    <submittedName>
        <fullName evidence="3">IS110 family transposase</fullName>
    </submittedName>
</protein>
<feature type="domain" description="Transposase IS116/IS110/IS902 C-terminal" evidence="2">
    <location>
        <begin position="225"/>
        <end position="301"/>
    </location>
</feature>
<dbReference type="Pfam" id="PF02371">
    <property type="entry name" value="Transposase_20"/>
    <property type="match status" value="1"/>
</dbReference>
<keyword evidence="4" id="KW-1185">Reference proteome</keyword>
<accession>A0ABT8QVQ8</accession>
<comment type="caution">
    <text evidence="3">The sequence shown here is derived from an EMBL/GenBank/DDBJ whole genome shotgun (WGS) entry which is preliminary data.</text>
</comment>
<reference evidence="3" key="1">
    <citation type="submission" date="2022-05" db="EMBL/GenBank/DDBJ databases">
        <title>Expanded diversity of anoxic marine methylotrophy in a Black Sea sulfate reducing microorganism.</title>
        <authorList>
            <person name="Fischer P.Q."/>
            <person name="Stams A.J.M."/>
            <person name="Villanueva L."/>
            <person name="Sousa D.Z."/>
        </authorList>
    </citation>
    <scope>NUCLEOTIDE SEQUENCE</scope>
    <source>
        <strain evidence="3">P130</strain>
    </source>
</reference>
<evidence type="ECO:0000259" key="2">
    <source>
        <dbReference type="Pfam" id="PF02371"/>
    </source>
</evidence>
<dbReference type="PANTHER" id="PTHR33055:SF15">
    <property type="entry name" value="TRANSPOSASE-RELATED"/>
    <property type="match status" value="1"/>
</dbReference>
<dbReference type="Gene3D" id="1.10.340.30">
    <property type="entry name" value="Hypothetical protein, domain 2"/>
    <property type="match status" value="1"/>
</dbReference>
<dbReference type="InterPro" id="IPR047650">
    <property type="entry name" value="Transpos_IS110"/>
</dbReference>
<dbReference type="NCBIfam" id="NF033542">
    <property type="entry name" value="transpos_IS110"/>
    <property type="match status" value="1"/>
</dbReference>
<dbReference type="InterPro" id="IPR003346">
    <property type="entry name" value="Transposase_20"/>
</dbReference>
<proteinExistence type="predicted"/>